<dbReference type="AlphaFoldDB" id="A0A6A6IT82"/>
<comment type="subcellular location">
    <subcellularLocation>
        <location evidence="1">Membrane</location>
        <topology evidence="1">Multi-pass membrane protein</topology>
    </subcellularLocation>
</comment>
<evidence type="ECO:0000256" key="4">
    <source>
        <dbReference type="ARBA" id="ARBA00022989"/>
    </source>
</evidence>
<feature type="transmembrane region" description="Helical" evidence="7">
    <location>
        <begin position="423"/>
        <end position="444"/>
    </location>
</feature>
<dbReference type="CDD" id="cd17502">
    <property type="entry name" value="MFS_Azr1_MDR_like"/>
    <property type="match status" value="1"/>
</dbReference>
<feature type="transmembrane region" description="Helical" evidence="7">
    <location>
        <begin position="128"/>
        <end position="147"/>
    </location>
</feature>
<keyword evidence="3 7" id="KW-0812">Transmembrane</keyword>
<dbReference type="PROSITE" id="PS50850">
    <property type="entry name" value="MFS"/>
    <property type="match status" value="1"/>
</dbReference>
<feature type="transmembrane region" description="Helical" evidence="7">
    <location>
        <begin position="388"/>
        <end position="411"/>
    </location>
</feature>
<dbReference type="PRINTS" id="PR01036">
    <property type="entry name" value="TCRTETB"/>
</dbReference>
<evidence type="ECO:0000313" key="10">
    <source>
        <dbReference type="Proteomes" id="UP000800094"/>
    </source>
</evidence>
<evidence type="ECO:0000259" key="8">
    <source>
        <dbReference type="PROSITE" id="PS50850"/>
    </source>
</evidence>
<keyword evidence="4 7" id="KW-1133">Transmembrane helix</keyword>
<feature type="domain" description="Major facilitator superfamily (MFS) profile" evidence="8">
    <location>
        <begin position="31"/>
        <end position="485"/>
    </location>
</feature>
<feature type="transmembrane region" description="Helical" evidence="7">
    <location>
        <begin position="330"/>
        <end position="352"/>
    </location>
</feature>
<dbReference type="Gene3D" id="1.20.1250.20">
    <property type="entry name" value="MFS general substrate transporter like domains"/>
    <property type="match status" value="1"/>
</dbReference>
<dbReference type="PANTHER" id="PTHR23501">
    <property type="entry name" value="MAJOR FACILITATOR SUPERFAMILY"/>
    <property type="match status" value="1"/>
</dbReference>
<dbReference type="OrthoDB" id="10021397at2759"/>
<evidence type="ECO:0000256" key="3">
    <source>
        <dbReference type="ARBA" id="ARBA00022692"/>
    </source>
</evidence>
<dbReference type="EMBL" id="ML987191">
    <property type="protein sequence ID" value="KAF2253606.1"/>
    <property type="molecule type" value="Genomic_DNA"/>
</dbReference>
<feature type="transmembrane region" description="Helical" evidence="7">
    <location>
        <begin position="28"/>
        <end position="53"/>
    </location>
</feature>
<dbReference type="GO" id="GO:0005886">
    <property type="term" value="C:plasma membrane"/>
    <property type="evidence" value="ECO:0007669"/>
    <property type="project" value="TreeGrafter"/>
</dbReference>
<organism evidence="9 10">
    <name type="scientific">Trematosphaeria pertusa</name>
    <dbReference type="NCBI Taxonomy" id="390896"/>
    <lineage>
        <taxon>Eukaryota</taxon>
        <taxon>Fungi</taxon>
        <taxon>Dikarya</taxon>
        <taxon>Ascomycota</taxon>
        <taxon>Pezizomycotina</taxon>
        <taxon>Dothideomycetes</taxon>
        <taxon>Pleosporomycetidae</taxon>
        <taxon>Pleosporales</taxon>
        <taxon>Massarineae</taxon>
        <taxon>Trematosphaeriaceae</taxon>
        <taxon>Trematosphaeria</taxon>
    </lineage>
</organism>
<evidence type="ECO:0000256" key="2">
    <source>
        <dbReference type="ARBA" id="ARBA00022448"/>
    </source>
</evidence>
<evidence type="ECO:0000256" key="5">
    <source>
        <dbReference type="ARBA" id="ARBA00023136"/>
    </source>
</evidence>
<accession>A0A6A6IT82</accession>
<keyword evidence="6" id="KW-0325">Glycoprotein</keyword>
<keyword evidence="5 7" id="KW-0472">Membrane</keyword>
<keyword evidence="10" id="KW-1185">Reference proteome</keyword>
<feature type="transmembrane region" description="Helical" evidence="7">
    <location>
        <begin position="184"/>
        <end position="204"/>
    </location>
</feature>
<feature type="transmembrane region" description="Helical" evidence="7">
    <location>
        <begin position="364"/>
        <end position="382"/>
    </location>
</feature>
<dbReference type="InterPro" id="IPR036259">
    <property type="entry name" value="MFS_trans_sf"/>
</dbReference>
<dbReference type="SUPFAM" id="SSF103473">
    <property type="entry name" value="MFS general substrate transporter"/>
    <property type="match status" value="1"/>
</dbReference>
<feature type="transmembrane region" description="Helical" evidence="7">
    <location>
        <begin position="499"/>
        <end position="518"/>
    </location>
</feature>
<evidence type="ECO:0000313" key="9">
    <source>
        <dbReference type="EMBL" id="KAF2253606.1"/>
    </source>
</evidence>
<feature type="transmembrane region" description="Helical" evidence="7">
    <location>
        <begin position="224"/>
        <end position="243"/>
    </location>
</feature>
<dbReference type="GeneID" id="54574135"/>
<keyword evidence="2" id="KW-0813">Transport</keyword>
<feature type="transmembrane region" description="Helical" evidence="7">
    <location>
        <begin position="249"/>
        <end position="273"/>
    </location>
</feature>
<name>A0A6A6IT82_9PLEO</name>
<reference evidence="9" key="1">
    <citation type="journal article" date="2020" name="Stud. Mycol.">
        <title>101 Dothideomycetes genomes: a test case for predicting lifestyles and emergence of pathogens.</title>
        <authorList>
            <person name="Haridas S."/>
            <person name="Albert R."/>
            <person name="Binder M."/>
            <person name="Bloem J."/>
            <person name="Labutti K."/>
            <person name="Salamov A."/>
            <person name="Andreopoulos B."/>
            <person name="Baker S."/>
            <person name="Barry K."/>
            <person name="Bills G."/>
            <person name="Bluhm B."/>
            <person name="Cannon C."/>
            <person name="Castanera R."/>
            <person name="Culley D."/>
            <person name="Daum C."/>
            <person name="Ezra D."/>
            <person name="Gonzalez J."/>
            <person name="Henrissat B."/>
            <person name="Kuo A."/>
            <person name="Liang C."/>
            <person name="Lipzen A."/>
            <person name="Lutzoni F."/>
            <person name="Magnuson J."/>
            <person name="Mondo S."/>
            <person name="Nolan M."/>
            <person name="Ohm R."/>
            <person name="Pangilinan J."/>
            <person name="Park H.-J."/>
            <person name="Ramirez L."/>
            <person name="Alfaro M."/>
            <person name="Sun H."/>
            <person name="Tritt A."/>
            <person name="Yoshinaga Y."/>
            <person name="Zwiers L.-H."/>
            <person name="Turgeon B."/>
            <person name="Goodwin S."/>
            <person name="Spatafora J."/>
            <person name="Crous P."/>
            <person name="Grigoriev I."/>
        </authorList>
    </citation>
    <scope>NUCLEOTIDE SEQUENCE</scope>
    <source>
        <strain evidence="9">CBS 122368</strain>
    </source>
</reference>
<proteinExistence type="predicted"/>
<feature type="transmembrane region" description="Helical" evidence="7">
    <location>
        <begin position="154"/>
        <end position="172"/>
    </location>
</feature>
<dbReference type="RefSeq" id="XP_033688610.1">
    <property type="nucleotide sequence ID" value="XM_033820805.1"/>
</dbReference>
<gene>
    <name evidence="9" type="ORF">BU26DRAFT_225821</name>
</gene>
<sequence length="541" mass="58283">MSEAKSPKAVSSPPCEEVSHRAQKPWHFWAVFPALCLCSFLTAFDASVVFTALPTIVSDLQSGELYIWIINAYTLSMTALQPLYGQIADIWGRKVTLVLALSAFLVGSLVCGLAKSTVMLVVGRAVQGMGGGGLSILPGMILCDLIPLRERQKYTSIVYGAFAVGTLIGPVAGGSLAESIGWRWIFYLVLIIGAVSLVLVLAFLRLKHGREGTLQSQLRRIDILGTVTLTASISSILICLTWADAKYPWASWRCIVPLVCGFVGLAIFVLLQANQRLCPQPTVPLHLFKSSTSLLAFLVTLLHGLILYWSSICIPLYFQAVLLTTPKQSGINSIPMAVTLVPAGILGGFLIAKFGRYKPNQISGFVIMLIAQGCFSMLGPSSSTASWAGFQILMAIGAGVVLTALLPAIQAPLSEEDTAASSAMWGFVQSFGFIWGAAIPSAIFNSRSRSLAQETSIMEVKTLLKDGSAYEHGVRAFLITLSPSARDEAIRILSQSVRFTWMVSLAFTGCGFLLACSIREIPLRTELETKYGLRDKAAIEA</sequence>
<evidence type="ECO:0000256" key="6">
    <source>
        <dbReference type="ARBA" id="ARBA00023180"/>
    </source>
</evidence>
<dbReference type="InterPro" id="IPR020846">
    <property type="entry name" value="MFS_dom"/>
</dbReference>
<evidence type="ECO:0000256" key="7">
    <source>
        <dbReference type="SAM" id="Phobius"/>
    </source>
</evidence>
<dbReference type="PANTHER" id="PTHR23501:SF187">
    <property type="entry name" value="MAJOR FACILITATOR SUPERFAMILY (MFS) PROFILE DOMAIN-CONTAINING PROTEIN"/>
    <property type="match status" value="1"/>
</dbReference>
<dbReference type="InterPro" id="IPR011701">
    <property type="entry name" value="MFS"/>
</dbReference>
<feature type="transmembrane region" description="Helical" evidence="7">
    <location>
        <begin position="294"/>
        <end position="318"/>
    </location>
</feature>
<dbReference type="Proteomes" id="UP000800094">
    <property type="component" value="Unassembled WGS sequence"/>
</dbReference>
<dbReference type="GO" id="GO:0022857">
    <property type="term" value="F:transmembrane transporter activity"/>
    <property type="evidence" value="ECO:0007669"/>
    <property type="project" value="InterPro"/>
</dbReference>
<evidence type="ECO:0000256" key="1">
    <source>
        <dbReference type="ARBA" id="ARBA00004141"/>
    </source>
</evidence>
<feature type="transmembrane region" description="Helical" evidence="7">
    <location>
        <begin position="65"/>
        <end position="85"/>
    </location>
</feature>
<feature type="transmembrane region" description="Helical" evidence="7">
    <location>
        <begin position="97"/>
        <end position="122"/>
    </location>
</feature>
<protein>
    <submittedName>
        <fullName evidence="9">MFS general substrate transporter</fullName>
    </submittedName>
</protein>
<dbReference type="Gene3D" id="1.20.1720.10">
    <property type="entry name" value="Multidrug resistance protein D"/>
    <property type="match status" value="1"/>
</dbReference>
<dbReference type="Pfam" id="PF07690">
    <property type="entry name" value="MFS_1"/>
    <property type="match status" value="1"/>
</dbReference>